<dbReference type="FunFam" id="3.40.50.970:FF:000012">
    <property type="entry name" value="Pyruvate:ferredoxin (Flavodoxin) oxidoreductase"/>
    <property type="match status" value="1"/>
</dbReference>
<dbReference type="Pfam" id="PF01855">
    <property type="entry name" value="POR_N"/>
    <property type="match status" value="1"/>
</dbReference>
<dbReference type="Pfam" id="PF17147">
    <property type="entry name" value="PFOR_II"/>
    <property type="match status" value="1"/>
</dbReference>
<dbReference type="InterPro" id="IPR033412">
    <property type="entry name" value="PFOR_II"/>
</dbReference>
<evidence type="ECO:0000313" key="4">
    <source>
        <dbReference type="EMBL" id="RLE09032.1"/>
    </source>
</evidence>
<evidence type="ECO:0000259" key="2">
    <source>
        <dbReference type="Pfam" id="PF01855"/>
    </source>
</evidence>
<feature type="domain" description="Pyruvate:ferredoxin oxidoreductase core" evidence="3">
    <location>
        <begin position="262"/>
        <end position="366"/>
    </location>
</feature>
<organism evidence="4 5">
    <name type="scientific">Aerophobetes bacterium</name>
    <dbReference type="NCBI Taxonomy" id="2030807"/>
    <lineage>
        <taxon>Bacteria</taxon>
        <taxon>Candidatus Aerophobota</taxon>
    </lineage>
</organism>
<proteinExistence type="predicted"/>
<dbReference type="InterPro" id="IPR009014">
    <property type="entry name" value="Transketo_C/PFOR_II"/>
</dbReference>
<dbReference type="Gene3D" id="3.40.50.920">
    <property type="match status" value="1"/>
</dbReference>
<dbReference type="EMBL" id="QMPZ01000067">
    <property type="protein sequence ID" value="RLE09032.1"/>
    <property type="molecule type" value="Genomic_DNA"/>
</dbReference>
<dbReference type="InterPro" id="IPR002880">
    <property type="entry name" value="Pyrv_Fd/Flavodoxin_OxRdtase_N"/>
</dbReference>
<dbReference type="SUPFAM" id="SSF52518">
    <property type="entry name" value="Thiamin diphosphate-binding fold (THDP-binding)"/>
    <property type="match status" value="1"/>
</dbReference>
<sequence>MSRIVGLTGDETAAEAMRQINPDVLAAYPITPQTETVQRFSEFVANGLVSTEMVRVESEHSAMSACVGAAAAGARAMTATSANGLALMWEIVYIAASYRLPIVMAVVNRALSGPINIHCDHSDSMGARDSGWIQLYSENCQEVYDNLIQAVRIGEDKDVLLPVMVTFDGFIISHAMERVEILEDEEVKSFIGEFRNSHSLLDIDHPVTYGPLDLYDYYFEHKRQQIEAMEKAPSVIKKVGREFGKLSGRPYDLLEKYKTEEAELIIVAAGSTAGTVKVAVDELREENVKAGLLKIRAFRPFPYQEIAQVLKEAKAVAVLDRSASFGAQGGPLFLEVRSSLFEKDRRPPVINYIYGLGGRDIKIEQIKRVYEDLEEIAMGRRPTQPVSYLGVRE</sequence>
<dbReference type="InterPro" id="IPR029061">
    <property type="entry name" value="THDP-binding"/>
</dbReference>
<dbReference type="PANTHER" id="PTHR32154">
    <property type="entry name" value="PYRUVATE-FLAVODOXIN OXIDOREDUCTASE-RELATED"/>
    <property type="match status" value="1"/>
</dbReference>
<dbReference type="AlphaFoldDB" id="A0A497E577"/>
<evidence type="ECO:0000313" key="5">
    <source>
        <dbReference type="Proteomes" id="UP000279422"/>
    </source>
</evidence>
<gene>
    <name evidence="4" type="primary">porA</name>
    <name evidence="4" type="ORF">DRJ00_05215</name>
</gene>
<dbReference type="SUPFAM" id="SSF52922">
    <property type="entry name" value="TK C-terminal domain-like"/>
    <property type="match status" value="1"/>
</dbReference>
<dbReference type="GO" id="GO:0019752">
    <property type="term" value="P:carboxylic acid metabolic process"/>
    <property type="evidence" value="ECO:0007669"/>
    <property type="project" value="UniProtKB-ARBA"/>
</dbReference>
<keyword evidence="4" id="KW-0670">Pyruvate</keyword>
<dbReference type="Gene3D" id="3.40.50.970">
    <property type="match status" value="1"/>
</dbReference>
<dbReference type="FunFam" id="3.40.50.920:FF:000010">
    <property type="entry name" value="Pyruvate ferredoxin oxidoreductase, alpha subunit"/>
    <property type="match status" value="1"/>
</dbReference>
<dbReference type="CDD" id="cd07034">
    <property type="entry name" value="TPP_PYR_PFOR_IOR-alpha_like"/>
    <property type="match status" value="1"/>
</dbReference>
<feature type="domain" description="Pyruvate flavodoxin/ferredoxin oxidoreductase pyrimidine binding" evidence="2">
    <location>
        <begin position="15"/>
        <end position="239"/>
    </location>
</feature>
<dbReference type="Proteomes" id="UP000279422">
    <property type="component" value="Unassembled WGS sequence"/>
</dbReference>
<accession>A0A497E577</accession>
<dbReference type="GO" id="GO:0006979">
    <property type="term" value="P:response to oxidative stress"/>
    <property type="evidence" value="ECO:0007669"/>
    <property type="project" value="TreeGrafter"/>
</dbReference>
<dbReference type="GO" id="GO:0016903">
    <property type="term" value="F:oxidoreductase activity, acting on the aldehyde or oxo group of donors"/>
    <property type="evidence" value="ECO:0007669"/>
    <property type="project" value="UniProtKB-ARBA"/>
</dbReference>
<comment type="caution">
    <text evidence="4">The sequence shown here is derived from an EMBL/GenBank/DDBJ whole genome shotgun (WGS) entry which is preliminary data.</text>
</comment>
<name>A0A497E577_UNCAE</name>
<evidence type="ECO:0000259" key="3">
    <source>
        <dbReference type="Pfam" id="PF17147"/>
    </source>
</evidence>
<keyword evidence="1" id="KW-0560">Oxidoreductase</keyword>
<evidence type="ECO:0000256" key="1">
    <source>
        <dbReference type="ARBA" id="ARBA00023002"/>
    </source>
</evidence>
<reference evidence="4 5" key="1">
    <citation type="submission" date="2018-06" db="EMBL/GenBank/DDBJ databases">
        <title>Extensive metabolic versatility and redundancy in microbially diverse, dynamic hydrothermal sediments.</title>
        <authorList>
            <person name="Dombrowski N."/>
            <person name="Teske A."/>
            <person name="Baker B.J."/>
        </authorList>
    </citation>
    <scope>NUCLEOTIDE SEQUENCE [LARGE SCALE GENOMIC DNA]</scope>
    <source>
        <strain evidence="4">B47_G16</strain>
    </source>
</reference>
<protein>
    <submittedName>
        <fullName evidence="4">Pyruvate ferredoxin oxidoreductase</fullName>
    </submittedName>
</protein>
<dbReference type="InterPro" id="IPR050722">
    <property type="entry name" value="Pyruvate:ferred/Flavod_OxRd"/>
</dbReference>
<dbReference type="PANTHER" id="PTHR32154:SF0">
    <property type="entry name" value="PYRUVATE-FLAVODOXIN OXIDOREDUCTASE-RELATED"/>
    <property type="match status" value="1"/>
</dbReference>